<dbReference type="SUPFAM" id="SSF52518">
    <property type="entry name" value="Thiamin diphosphate-binding fold (THDP-binding)"/>
    <property type="match status" value="1"/>
</dbReference>
<dbReference type="OrthoDB" id="9775140at2"/>
<dbReference type="PANTHER" id="PTHR48084:SF3">
    <property type="entry name" value="SUBUNIT OF PYRUVATE:FLAVODOXIN OXIDOREDUCTASE"/>
    <property type="match status" value="1"/>
</dbReference>
<evidence type="ECO:0000313" key="3">
    <source>
        <dbReference type="EMBL" id="KHS55730.1"/>
    </source>
</evidence>
<dbReference type="AlphaFoldDB" id="A0A0B3WMG9"/>
<dbReference type="GO" id="GO:0016625">
    <property type="term" value="F:oxidoreductase activity, acting on the aldehyde or oxo group of donors, iron-sulfur protein as acceptor"/>
    <property type="evidence" value="ECO:0007669"/>
    <property type="project" value="UniProtKB-ARBA"/>
</dbReference>
<dbReference type="Pfam" id="PF02775">
    <property type="entry name" value="TPP_enzyme_C"/>
    <property type="match status" value="1"/>
</dbReference>
<dbReference type="Gene3D" id="3.40.50.970">
    <property type="match status" value="1"/>
</dbReference>
<keyword evidence="1" id="KW-0560">Oxidoreductase</keyword>
<dbReference type="STRING" id="1577792.QX51_17725"/>
<protein>
    <submittedName>
        <fullName evidence="3">2-oxoglutarate oxidoreductase</fullName>
    </submittedName>
</protein>
<dbReference type="GO" id="GO:0030976">
    <property type="term" value="F:thiamine pyrophosphate binding"/>
    <property type="evidence" value="ECO:0007669"/>
    <property type="project" value="InterPro"/>
</dbReference>
<organism evidence="3 4">
    <name type="scientific">Terrisporobacter othiniensis</name>
    <dbReference type="NCBI Taxonomy" id="1577792"/>
    <lineage>
        <taxon>Bacteria</taxon>
        <taxon>Bacillati</taxon>
        <taxon>Bacillota</taxon>
        <taxon>Clostridia</taxon>
        <taxon>Peptostreptococcales</taxon>
        <taxon>Peptostreptococcaceae</taxon>
        <taxon>Terrisporobacter</taxon>
    </lineage>
</organism>
<dbReference type="PANTHER" id="PTHR48084">
    <property type="entry name" value="2-OXOGLUTARATE OXIDOREDUCTASE SUBUNIT KORB-RELATED"/>
    <property type="match status" value="1"/>
</dbReference>
<dbReference type="InterPro" id="IPR011766">
    <property type="entry name" value="TPP_enzyme_TPP-bd"/>
</dbReference>
<accession>A0A0B3WMG9</accession>
<dbReference type="InterPro" id="IPR051457">
    <property type="entry name" value="2-oxoacid:Fd_oxidoreductase"/>
</dbReference>
<dbReference type="EMBL" id="JWHR01000151">
    <property type="protein sequence ID" value="KHS55730.1"/>
    <property type="molecule type" value="Genomic_DNA"/>
</dbReference>
<reference evidence="3 4" key="1">
    <citation type="submission" date="2014-12" db="EMBL/GenBank/DDBJ databases">
        <title>Draft genome sequence of Terrisporobacter sp. 08-306576, isolated from the blood culture of a bacteremia patient.</title>
        <authorList>
            <person name="Lund L.C."/>
            <person name="Sydenham T.V."/>
            <person name="Hogh S.V."/>
            <person name="Skov M.N."/>
            <person name="Kemp M."/>
            <person name="Justesen U.S."/>
        </authorList>
    </citation>
    <scope>NUCLEOTIDE SEQUENCE [LARGE SCALE GENOMIC DNA]</scope>
    <source>
        <strain evidence="3 4">08-306576</strain>
    </source>
</reference>
<dbReference type="Proteomes" id="UP000031189">
    <property type="component" value="Unassembled WGS sequence"/>
</dbReference>
<proteinExistence type="predicted"/>
<dbReference type="InterPro" id="IPR029061">
    <property type="entry name" value="THDP-binding"/>
</dbReference>
<evidence type="ECO:0000259" key="2">
    <source>
        <dbReference type="Pfam" id="PF02775"/>
    </source>
</evidence>
<comment type="caution">
    <text evidence="3">The sequence shown here is derived from an EMBL/GenBank/DDBJ whole genome shotgun (WGS) entry which is preliminary data.</text>
</comment>
<gene>
    <name evidence="3" type="ORF">QX51_17725</name>
</gene>
<sequence length="245" mass="26321">MSYKIPNAITSNESGWCPGCGHGIVARLIAEVAEELEVEDRVVMVRDVACGAMVSGVVEFNNIGGAHGRPIITACGAKRARKDSIVIAHPGDGSAYSIGIESTIHAALRNENILALIVNNSVFGMTGGQMSPATLIGQKTTSSPKGRDKDYNGSPFDVVKTLKEYDIAYLARGSVDSPGEVTKAKKYIKKAIEKQMRGEGFCLVEILSPCPTNWNKTPVDSLKMIKDQQKVFYPVGEYIDKGGNL</sequence>
<evidence type="ECO:0000313" key="4">
    <source>
        <dbReference type="Proteomes" id="UP000031189"/>
    </source>
</evidence>
<name>A0A0B3WMG9_9FIRM</name>
<dbReference type="RefSeq" id="WP_039681235.1">
    <property type="nucleotide sequence ID" value="NZ_JAWGXO010000020.1"/>
</dbReference>
<evidence type="ECO:0000256" key="1">
    <source>
        <dbReference type="ARBA" id="ARBA00023002"/>
    </source>
</evidence>
<keyword evidence="4" id="KW-1185">Reference proteome</keyword>
<dbReference type="GO" id="GO:0045333">
    <property type="term" value="P:cellular respiration"/>
    <property type="evidence" value="ECO:0007669"/>
    <property type="project" value="UniProtKB-ARBA"/>
</dbReference>
<feature type="domain" description="Thiamine pyrophosphate enzyme TPP-binding" evidence="2">
    <location>
        <begin position="61"/>
        <end position="206"/>
    </location>
</feature>